<dbReference type="InterPro" id="IPR036013">
    <property type="entry name" value="Band_7/SPFH_dom_sf"/>
</dbReference>
<feature type="transmembrane region" description="Helical" evidence="1">
    <location>
        <begin position="12"/>
        <end position="34"/>
    </location>
</feature>
<dbReference type="SUPFAM" id="SSF117892">
    <property type="entry name" value="Band 7/SPFH domain"/>
    <property type="match status" value="1"/>
</dbReference>
<dbReference type="AlphaFoldDB" id="A0A2M7X6E8"/>
<comment type="caution">
    <text evidence="3">The sequence shown here is derived from an EMBL/GenBank/DDBJ whole genome shotgun (WGS) entry which is preliminary data.</text>
</comment>
<dbReference type="Gene3D" id="3.30.479.30">
    <property type="entry name" value="Band 7 domain"/>
    <property type="match status" value="1"/>
</dbReference>
<dbReference type="EMBL" id="PFWX01000021">
    <property type="protein sequence ID" value="PJA41708.1"/>
    <property type="molecule type" value="Genomic_DNA"/>
</dbReference>
<evidence type="ECO:0000256" key="1">
    <source>
        <dbReference type="SAM" id="Phobius"/>
    </source>
</evidence>
<keyword evidence="1" id="KW-0472">Membrane</keyword>
<gene>
    <name evidence="3" type="ORF">CO177_00940</name>
</gene>
<accession>A0A2M7X6E8</accession>
<dbReference type="Proteomes" id="UP000231634">
    <property type="component" value="Unassembled WGS sequence"/>
</dbReference>
<proteinExistence type="predicted"/>
<evidence type="ECO:0000259" key="2">
    <source>
        <dbReference type="Pfam" id="PF01145"/>
    </source>
</evidence>
<protein>
    <recommendedName>
        <fullName evidence="2">Band 7 domain-containing protein</fullName>
    </recommendedName>
</protein>
<evidence type="ECO:0000313" key="4">
    <source>
        <dbReference type="Proteomes" id="UP000231634"/>
    </source>
</evidence>
<reference evidence="4" key="1">
    <citation type="submission" date="2017-09" db="EMBL/GenBank/DDBJ databases">
        <title>Depth-based differentiation of microbial function through sediment-hosted aquifers and enrichment of novel symbionts in the deep terrestrial subsurface.</title>
        <authorList>
            <person name="Probst A.J."/>
            <person name="Ladd B."/>
            <person name="Jarett J.K."/>
            <person name="Geller-Mcgrath D.E."/>
            <person name="Sieber C.M.K."/>
            <person name="Emerson J.B."/>
            <person name="Anantharaman K."/>
            <person name="Thomas B.C."/>
            <person name="Malmstrom R."/>
            <person name="Stieglmeier M."/>
            <person name="Klingl A."/>
            <person name="Woyke T."/>
            <person name="Ryan C.M."/>
            <person name="Banfield J.F."/>
        </authorList>
    </citation>
    <scope>NUCLEOTIDE SEQUENCE [LARGE SCALE GENOMIC DNA]</scope>
</reference>
<feature type="domain" description="Band 7" evidence="2">
    <location>
        <begin position="60"/>
        <end position="219"/>
    </location>
</feature>
<name>A0A2M7X6E8_9BACT</name>
<keyword evidence="1" id="KW-0812">Transmembrane</keyword>
<keyword evidence="1" id="KW-1133">Transmembrane helix</keyword>
<dbReference type="InterPro" id="IPR001107">
    <property type="entry name" value="Band_7"/>
</dbReference>
<evidence type="ECO:0000313" key="3">
    <source>
        <dbReference type="EMBL" id="PJA41708.1"/>
    </source>
</evidence>
<organism evidence="3 4">
    <name type="scientific">Candidatus Wolfebacteria bacterium CG_4_9_14_3_um_filter_37_9</name>
    <dbReference type="NCBI Taxonomy" id="1975065"/>
    <lineage>
        <taxon>Bacteria</taxon>
        <taxon>Candidatus Wolfeibacteriota</taxon>
    </lineage>
</organism>
<dbReference type="Pfam" id="PF01145">
    <property type="entry name" value="Band_7"/>
    <property type="match status" value="1"/>
</dbReference>
<sequence length="250" mass="27929">MAEMAEEDVMGIFLVISFVLVAGLFIAAIVTLFFKEGLIEVAPMRAVVCKNLWDGIPFALNKGMHQIIPGVHKKIREVTLENEPSDPQKCDVITGDGVGIGIDYVIYTQKVVNPVKVVTEIDYEKRRGLITDRIKAYFQDQATKYSTEDFIAKEGLKIKIKKDLLNDVENDVNQSLVDGVENQWGIRVEIQVQNIKLPQKLEEVVEEAATAEKEGERIRVKAEKAGVPPWLMAIGDMIYDVVRATKGGNK</sequence>